<dbReference type="GO" id="GO:0006797">
    <property type="term" value="P:polyphosphate metabolic process"/>
    <property type="evidence" value="ECO:0007669"/>
    <property type="project" value="InterPro"/>
</dbReference>
<comment type="caution">
    <text evidence="4">The sequence shown here is derived from an EMBL/GenBank/DDBJ whole genome shotgun (WGS) entry which is preliminary data.</text>
</comment>
<sequence>MDIKKYRVKPNKKVDLEKFSTRKDDSYSKKEVKEEILPQNLKKMFEFQEKLYAENKRGILVVLQAMDAAGKDSLVKKVFTALNPAGCKVTSFKKPSTEELDHDYLWRITKATPSYGEVGIFNRSHYEDVLVTRVHNLVNKKNDDDFWEKRFEDINAFEKYLDNNGIKVVKFFLHVSKDEQKERLLDRINLDEKHWKFAASDILERENWDDYHKAYEDMLEHTSTDYAPWYVVPADNKWFTRLLVSEIMLDLFEQLDPHVPELSKEEESQLDKWKKVLLEQDENDEKED</sequence>
<dbReference type="InterPro" id="IPR016898">
    <property type="entry name" value="Polyphosphate_phosphotransfera"/>
</dbReference>
<dbReference type="Proteomes" id="UP000215413">
    <property type="component" value="Unassembled WGS sequence"/>
</dbReference>
<gene>
    <name evidence="4" type="ORF">B9N49_08905</name>
</gene>
<proteinExistence type="predicted"/>
<dbReference type="InterPro" id="IPR022300">
    <property type="entry name" value="PPK2-rel_1"/>
</dbReference>
<dbReference type="Gene3D" id="3.40.50.300">
    <property type="entry name" value="P-loop containing nucleotide triphosphate hydrolases"/>
    <property type="match status" value="1"/>
</dbReference>
<protein>
    <submittedName>
        <fullName evidence="4">Polyphosphate--nucleotide phosphotransferase</fullName>
    </submittedName>
</protein>
<dbReference type="PANTHER" id="PTHR34383:SF3">
    <property type="entry name" value="POLYPHOSPHATE:AMP PHOSPHOTRANSFERASE"/>
    <property type="match status" value="1"/>
</dbReference>
<dbReference type="EMBL" id="NDYC01000044">
    <property type="protein sequence ID" value="OXZ26515.1"/>
    <property type="molecule type" value="Genomic_DNA"/>
</dbReference>
<dbReference type="PIRSF" id="PIRSF028756">
    <property type="entry name" value="PPK2_prd"/>
    <property type="match status" value="1"/>
</dbReference>
<dbReference type="SUPFAM" id="SSF52540">
    <property type="entry name" value="P-loop containing nucleoside triphosphate hydrolases"/>
    <property type="match status" value="1"/>
</dbReference>
<evidence type="ECO:0000259" key="3">
    <source>
        <dbReference type="Pfam" id="PF03976"/>
    </source>
</evidence>
<evidence type="ECO:0000256" key="2">
    <source>
        <dbReference type="ARBA" id="ARBA00022777"/>
    </source>
</evidence>
<dbReference type="NCBIfam" id="TIGR03709">
    <property type="entry name" value="PPK2_rel_1"/>
    <property type="match status" value="1"/>
</dbReference>
<dbReference type="RefSeq" id="WP_094206408.1">
    <property type="nucleotide sequence ID" value="NZ_JAWGQT010000059.1"/>
</dbReference>
<evidence type="ECO:0000313" key="5">
    <source>
        <dbReference type="Proteomes" id="UP000215413"/>
    </source>
</evidence>
<keyword evidence="2" id="KW-0418">Kinase</keyword>
<accession>A0A233V285</accession>
<dbReference type="AlphaFoldDB" id="A0A233V285"/>
<dbReference type="GO" id="GO:0008976">
    <property type="term" value="F:polyphosphate kinase activity"/>
    <property type="evidence" value="ECO:0007669"/>
    <property type="project" value="InterPro"/>
</dbReference>
<organism evidence="4 5">
    <name type="scientific">Finegoldia magna</name>
    <name type="common">Peptostreptococcus magnus</name>
    <dbReference type="NCBI Taxonomy" id="1260"/>
    <lineage>
        <taxon>Bacteria</taxon>
        <taxon>Bacillati</taxon>
        <taxon>Bacillota</taxon>
        <taxon>Tissierellia</taxon>
        <taxon>Tissierellales</taxon>
        <taxon>Peptoniphilaceae</taxon>
        <taxon>Finegoldia</taxon>
    </lineage>
</organism>
<dbReference type="InterPro" id="IPR022488">
    <property type="entry name" value="PPK2-related"/>
</dbReference>
<dbReference type="Pfam" id="PF03976">
    <property type="entry name" value="PPK2"/>
    <property type="match status" value="1"/>
</dbReference>
<keyword evidence="1 4" id="KW-0808">Transferase</keyword>
<evidence type="ECO:0000313" key="4">
    <source>
        <dbReference type="EMBL" id="OXZ26515.1"/>
    </source>
</evidence>
<reference evidence="5" key="1">
    <citation type="submission" date="2017-04" db="EMBL/GenBank/DDBJ databases">
        <title>Finegoldia magna isolated from orthopedic joint implant-associated infections.</title>
        <authorList>
            <person name="Bjorklund S."/>
            <person name="Bruggemann H."/>
            <person name="Jensen A."/>
            <person name="Hellmark B."/>
            <person name="Soderquist B."/>
        </authorList>
    </citation>
    <scope>NUCLEOTIDE SEQUENCE [LARGE SCALE GENOMIC DNA]</scope>
    <source>
        <strain evidence="5">CCUG 54800</strain>
    </source>
</reference>
<name>A0A233V285_FINMA</name>
<feature type="domain" description="Polyphosphate kinase-2-related" evidence="3">
    <location>
        <begin position="29"/>
        <end position="254"/>
    </location>
</feature>
<evidence type="ECO:0000256" key="1">
    <source>
        <dbReference type="ARBA" id="ARBA00022679"/>
    </source>
</evidence>
<dbReference type="InterPro" id="IPR027417">
    <property type="entry name" value="P-loop_NTPase"/>
</dbReference>
<dbReference type="PANTHER" id="PTHR34383">
    <property type="entry name" value="POLYPHOSPHATE:AMP PHOSPHOTRANSFERASE-RELATED"/>
    <property type="match status" value="1"/>
</dbReference>